<keyword evidence="3 6" id="KW-0812">Transmembrane</keyword>
<keyword evidence="4 6" id="KW-1133">Transmembrane helix</keyword>
<dbReference type="InterPro" id="IPR000160">
    <property type="entry name" value="GGDEF_dom"/>
</dbReference>
<evidence type="ECO:0000256" key="3">
    <source>
        <dbReference type="ARBA" id="ARBA00022692"/>
    </source>
</evidence>
<dbReference type="Gene3D" id="3.20.20.450">
    <property type="entry name" value="EAL domain"/>
    <property type="match status" value="1"/>
</dbReference>
<dbReference type="CDD" id="cd00130">
    <property type="entry name" value="PAS"/>
    <property type="match status" value="1"/>
</dbReference>
<dbReference type="InterPro" id="IPR000014">
    <property type="entry name" value="PAS"/>
</dbReference>
<evidence type="ECO:0000259" key="7">
    <source>
        <dbReference type="PROSITE" id="PS50112"/>
    </source>
</evidence>
<feature type="domain" description="PAS" evidence="7">
    <location>
        <begin position="200"/>
        <end position="270"/>
    </location>
</feature>
<gene>
    <name evidence="11" type="ORF">GCM10023095_04510</name>
</gene>
<dbReference type="Pfam" id="PF08448">
    <property type="entry name" value="PAS_4"/>
    <property type="match status" value="1"/>
</dbReference>
<dbReference type="InterPro" id="IPR035919">
    <property type="entry name" value="EAL_sf"/>
</dbReference>
<dbReference type="InterPro" id="IPR035965">
    <property type="entry name" value="PAS-like_dom_sf"/>
</dbReference>
<dbReference type="PROSITE" id="PS50113">
    <property type="entry name" value="PAC"/>
    <property type="match status" value="1"/>
</dbReference>
<dbReference type="Gene3D" id="3.30.450.20">
    <property type="entry name" value="PAS domain"/>
    <property type="match status" value="1"/>
</dbReference>
<dbReference type="Pfam" id="PF00563">
    <property type="entry name" value="EAL"/>
    <property type="match status" value="1"/>
</dbReference>
<dbReference type="PROSITE" id="PS50112">
    <property type="entry name" value="PAS"/>
    <property type="match status" value="1"/>
</dbReference>
<dbReference type="InterPro" id="IPR052155">
    <property type="entry name" value="Biofilm_reg_signaling"/>
</dbReference>
<dbReference type="NCBIfam" id="TIGR00229">
    <property type="entry name" value="sensory_box"/>
    <property type="match status" value="1"/>
</dbReference>
<feature type="transmembrane region" description="Helical" evidence="6">
    <location>
        <begin position="40"/>
        <end position="64"/>
    </location>
</feature>
<keyword evidence="5 6" id="KW-0472">Membrane</keyword>
<feature type="transmembrane region" description="Helical" evidence="6">
    <location>
        <begin position="102"/>
        <end position="120"/>
    </location>
</feature>
<organism evidence="11 12">
    <name type="scientific">Pseudaeromonas paramecii</name>
    <dbReference type="NCBI Taxonomy" id="2138166"/>
    <lineage>
        <taxon>Bacteria</taxon>
        <taxon>Pseudomonadati</taxon>
        <taxon>Pseudomonadota</taxon>
        <taxon>Gammaproteobacteria</taxon>
        <taxon>Aeromonadales</taxon>
        <taxon>Aeromonadaceae</taxon>
        <taxon>Pseudaeromonas</taxon>
    </lineage>
</organism>
<feature type="transmembrane region" description="Helical" evidence="6">
    <location>
        <begin position="165"/>
        <end position="184"/>
    </location>
</feature>
<evidence type="ECO:0000256" key="6">
    <source>
        <dbReference type="SAM" id="Phobius"/>
    </source>
</evidence>
<comment type="subcellular location">
    <subcellularLocation>
        <location evidence="1">Cell membrane</location>
        <topology evidence="1">Multi-pass membrane protein</topology>
    </subcellularLocation>
</comment>
<evidence type="ECO:0008006" key="13">
    <source>
        <dbReference type="Google" id="ProtNLM"/>
    </source>
</evidence>
<dbReference type="SUPFAM" id="SSF141868">
    <property type="entry name" value="EAL domain-like"/>
    <property type="match status" value="1"/>
</dbReference>
<feature type="domain" description="GGDEF" evidence="10">
    <location>
        <begin position="356"/>
        <end position="494"/>
    </location>
</feature>
<evidence type="ECO:0000256" key="2">
    <source>
        <dbReference type="ARBA" id="ARBA00022475"/>
    </source>
</evidence>
<dbReference type="InterPro" id="IPR011620">
    <property type="entry name" value="Sig_transdc_His_kinase_LytS_TM"/>
</dbReference>
<dbReference type="SMART" id="SM00267">
    <property type="entry name" value="GGDEF"/>
    <property type="match status" value="1"/>
</dbReference>
<dbReference type="PROSITE" id="PS50883">
    <property type="entry name" value="EAL"/>
    <property type="match status" value="1"/>
</dbReference>
<sequence length="769" mass="85626">MLLDLIKGVALLLSLCLLYGILLRTRLPWLGRTGRQLLTGLLFGSLCIVGMSTPITLAGSGVIFDARSVILSMAGLFGGPLVAAVAGSMAALFRLWLGGGGAPVGVSVILLSVLTGLLYRVACQRNWLSLRFLPLVLFGLVLHLLVLYLFTFLPSEAAQLIHSLFSLEFLLVFALATALLGSLLQDARQRRRTELALARSQRQLKAVVHAMPDLLFVLNDEGRYLEMLTHEEAHLVRSRSELLGKRMKDVFPPEQTAALMSVLQRTLRQGPQCHEYQIAIQGGQRRWFEGRTHVLGRYRGHRNCIVWLARDITERKEREEQIANLAFYDPLTGLPNRRLLRERLGQGLKESQRTGQYGALLFFDLDHFKIINDTLGHDVGDQLLRQVAGRLQQGVRQVDTVARLGGDEFVVLLVGLDGQRVPAAHQCRRVAEKLLGELGRPYRLAGQDHYSTVSMGMVLFLGEEHSAETLQRHADLALYQAKAAGRNTFRFYDESMQVAIKQRVSLESALRQGLQLRQFQPFYQPQVNEEGWVVGAEVLVRWLHPEKGMISPADFIPVAEETGLIIPLAELLLTQVCDQLVAWSRLPGFADLSLAVNVSARQVRQEDFVERIIAQVRHSGANPQRLKLELTESLLLHDMDDMIRKMTALKAFGIGFSLDDFGTGYSSLSYLKLLPLEQLKIDQSFVRDLLSDPNDAAIARTIIALADSLGLSVIAEGVEQECQRHFLAAQGCHTYQGYLFGRPAAVVDFMASLQLDPQGRLILRSASPT</sequence>
<dbReference type="Pfam" id="PF00990">
    <property type="entry name" value="GGDEF"/>
    <property type="match status" value="1"/>
</dbReference>
<reference evidence="12" key="1">
    <citation type="journal article" date="2019" name="Int. J. Syst. Evol. Microbiol.">
        <title>The Global Catalogue of Microorganisms (GCM) 10K type strain sequencing project: providing services to taxonomists for standard genome sequencing and annotation.</title>
        <authorList>
            <consortium name="The Broad Institute Genomics Platform"/>
            <consortium name="The Broad Institute Genome Sequencing Center for Infectious Disease"/>
            <person name="Wu L."/>
            <person name="Ma J."/>
        </authorList>
    </citation>
    <scope>NUCLEOTIDE SEQUENCE [LARGE SCALE GENOMIC DNA]</scope>
    <source>
        <strain evidence="12">JCM 32226</strain>
    </source>
</reference>
<dbReference type="Pfam" id="PF07694">
    <property type="entry name" value="5TM-5TMR_LYT"/>
    <property type="match status" value="1"/>
</dbReference>
<dbReference type="PROSITE" id="PS50887">
    <property type="entry name" value="GGDEF"/>
    <property type="match status" value="1"/>
</dbReference>
<protein>
    <recommendedName>
        <fullName evidence="13">EAL domain-containing protein</fullName>
    </recommendedName>
</protein>
<accession>A0ABP8PZA6</accession>
<evidence type="ECO:0000313" key="11">
    <source>
        <dbReference type="EMBL" id="GAA4493772.1"/>
    </source>
</evidence>
<feature type="transmembrane region" description="Helical" evidence="6">
    <location>
        <begin position="76"/>
        <end position="96"/>
    </location>
</feature>
<name>A0ABP8PZA6_9GAMM</name>
<evidence type="ECO:0000256" key="5">
    <source>
        <dbReference type="ARBA" id="ARBA00023136"/>
    </source>
</evidence>
<dbReference type="EMBL" id="BAABFC010000001">
    <property type="protein sequence ID" value="GAA4493772.1"/>
    <property type="molecule type" value="Genomic_DNA"/>
</dbReference>
<feature type="domain" description="PAC" evidence="8">
    <location>
        <begin position="272"/>
        <end position="324"/>
    </location>
</feature>
<dbReference type="SUPFAM" id="SSF55785">
    <property type="entry name" value="PYP-like sensor domain (PAS domain)"/>
    <property type="match status" value="1"/>
</dbReference>
<dbReference type="SMART" id="SM00052">
    <property type="entry name" value="EAL"/>
    <property type="match status" value="1"/>
</dbReference>
<dbReference type="PANTHER" id="PTHR44757">
    <property type="entry name" value="DIGUANYLATE CYCLASE DGCP"/>
    <property type="match status" value="1"/>
</dbReference>
<evidence type="ECO:0000256" key="4">
    <source>
        <dbReference type="ARBA" id="ARBA00022989"/>
    </source>
</evidence>
<evidence type="ECO:0000313" key="12">
    <source>
        <dbReference type="Proteomes" id="UP001501321"/>
    </source>
</evidence>
<dbReference type="Proteomes" id="UP001501321">
    <property type="component" value="Unassembled WGS sequence"/>
</dbReference>
<evidence type="ECO:0000259" key="9">
    <source>
        <dbReference type="PROSITE" id="PS50883"/>
    </source>
</evidence>
<dbReference type="CDD" id="cd01949">
    <property type="entry name" value="GGDEF"/>
    <property type="match status" value="1"/>
</dbReference>
<proteinExistence type="predicted"/>
<dbReference type="CDD" id="cd01948">
    <property type="entry name" value="EAL"/>
    <property type="match status" value="1"/>
</dbReference>
<dbReference type="Gene3D" id="1.10.1760.20">
    <property type="match status" value="1"/>
</dbReference>
<dbReference type="InterPro" id="IPR013656">
    <property type="entry name" value="PAS_4"/>
</dbReference>
<keyword evidence="2" id="KW-1003">Cell membrane</keyword>
<dbReference type="RefSeq" id="WP_345009630.1">
    <property type="nucleotide sequence ID" value="NZ_BAABFC010000001.1"/>
</dbReference>
<feature type="domain" description="EAL" evidence="9">
    <location>
        <begin position="503"/>
        <end position="757"/>
    </location>
</feature>
<dbReference type="PANTHER" id="PTHR44757:SF2">
    <property type="entry name" value="BIOFILM ARCHITECTURE MAINTENANCE PROTEIN MBAA"/>
    <property type="match status" value="1"/>
</dbReference>
<dbReference type="NCBIfam" id="TIGR00254">
    <property type="entry name" value="GGDEF"/>
    <property type="match status" value="1"/>
</dbReference>
<dbReference type="InterPro" id="IPR029787">
    <property type="entry name" value="Nucleotide_cyclase"/>
</dbReference>
<dbReference type="InterPro" id="IPR043128">
    <property type="entry name" value="Rev_trsase/Diguanyl_cyclase"/>
</dbReference>
<comment type="caution">
    <text evidence="11">The sequence shown here is derived from an EMBL/GenBank/DDBJ whole genome shotgun (WGS) entry which is preliminary data.</text>
</comment>
<dbReference type="Gene3D" id="3.30.70.270">
    <property type="match status" value="1"/>
</dbReference>
<dbReference type="SUPFAM" id="SSF55073">
    <property type="entry name" value="Nucleotide cyclase"/>
    <property type="match status" value="1"/>
</dbReference>
<evidence type="ECO:0000256" key="1">
    <source>
        <dbReference type="ARBA" id="ARBA00004651"/>
    </source>
</evidence>
<feature type="transmembrane region" description="Helical" evidence="6">
    <location>
        <begin position="132"/>
        <end position="153"/>
    </location>
</feature>
<dbReference type="InterPro" id="IPR001633">
    <property type="entry name" value="EAL_dom"/>
</dbReference>
<evidence type="ECO:0000259" key="10">
    <source>
        <dbReference type="PROSITE" id="PS50887"/>
    </source>
</evidence>
<dbReference type="SMART" id="SM00091">
    <property type="entry name" value="PAS"/>
    <property type="match status" value="1"/>
</dbReference>
<keyword evidence="12" id="KW-1185">Reference proteome</keyword>
<dbReference type="InterPro" id="IPR000700">
    <property type="entry name" value="PAS-assoc_C"/>
</dbReference>
<evidence type="ECO:0000259" key="8">
    <source>
        <dbReference type="PROSITE" id="PS50113"/>
    </source>
</evidence>